<protein>
    <submittedName>
        <fullName evidence="1">Uncharacterized protein</fullName>
    </submittedName>
</protein>
<organism evidence="1 2">
    <name type="scientific">Apolygus lucorum</name>
    <name type="common">Small green plant bug</name>
    <name type="synonym">Lygocoris lucorum</name>
    <dbReference type="NCBI Taxonomy" id="248454"/>
    <lineage>
        <taxon>Eukaryota</taxon>
        <taxon>Metazoa</taxon>
        <taxon>Ecdysozoa</taxon>
        <taxon>Arthropoda</taxon>
        <taxon>Hexapoda</taxon>
        <taxon>Insecta</taxon>
        <taxon>Pterygota</taxon>
        <taxon>Neoptera</taxon>
        <taxon>Paraneoptera</taxon>
        <taxon>Hemiptera</taxon>
        <taxon>Heteroptera</taxon>
        <taxon>Panheteroptera</taxon>
        <taxon>Cimicomorpha</taxon>
        <taxon>Miridae</taxon>
        <taxon>Mirini</taxon>
        <taxon>Apolygus</taxon>
    </lineage>
</organism>
<gene>
    <name evidence="1" type="ORF">GE061_015931</name>
</gene>
<dbReference type="EMBL" id="WIXP02000007">
    <property type="protein sequence ID" value="KAF6207485.1"/>
    <property type="molecule type" value="Genomic_DNA"/>
</dbReference>
<evidence type="ECO:0000313" key="2">
    <source>
        <dbReference type="Proteomes" id="UP000466442"/>
    </source>
</evidence>
<evidence type="ECO:0000313" key="1">
    <source>
        <dbReference type="EMBL" id="KAF6207485.1"/>
    </source>
</evidence>
<sequence length="47" mass="5411">MLSDLNYLCVLQEDPTTRQYACAPLLTDMKLQLIVVETGEKWKRALV</sequence>
<feature type="non-terminal residue" evidence="1">
    <location>
        <position position="1"/>
    </location>
</feature>
<proteinExistence type="predicted"/>
<accession>A0A8S9XIS2</accession>
<dbReference type="AlphaFoldDB" id="A0A8S9XIS2"/>
<name>A0A8S9XIS2_APOLU</name>
<dbReference type="Proteomes" id="UP000466442">
    <property type="component" value="Unassembled WGS sequence"/>
</dbReference>
<keyword evidence="2" id="KW-1185">Reference proteome</keyword>
<comment type="caution">
    <text evidence="1">The sequence shown here is derived from an EMBL/GenBank/DDBJ whole genome shotgun (WGS) entry which is preliminary data.</text>
</comment>
<reference evidence="1" key="1">
    <citation type="journal article" date="2021" name="Mol. Ecol. Resour.">
        <title>Apolygus lucorum genome provides insights into omnivorousness and mesophyll feeding.</title>
        <authorList>
            <person name="Liu Y."/>
            <person name="Liu H."/>
            <person name="Wang H."/>
            <person name="Huang T."/>
            <person name="Liu B."/>
            <person name="Yang B."/>
            <person name="Yin L."/>
            <person name="Li B."/>
            <person name="Zhang Y."/>
            <person name="Zhang S."/>
            <person name="Jiang F."/>
            <person name="Zhang X."/>
            <person name="Ren Y."/>
            <person name="Wang B."/>
            <person name="Wang S."/>
            <person name="Lu Y."/>
            <person name="Wu K."/>
            <person name="Fan W."/>
            <person name="Wang G."/>
        </authorList>
    </citation>
    <scope>NUCLEOTIDE SEQUENCE</scope>
    <source>
        <strain evidence="1">12Hb</strain>
    </source>
</reference>